<reference evidence="3 4" key="1">
    <citation type="submission" date="2013-09" db="EMBL/GenBank/DDBJ databases">
        <title>Genome sequencing of Arenimonas metalli.</title>
        <authorList>
            <person name="Chen F."/>
            <person name="Wang G."/>
        </authorList>
    </citation>
    <scope>NUCLEOTIDE SEQUENCE [LARGE SCALE GENOMIC DNA]</scope>
    <source>
        <strain evidence="3 4">CF5-1</strain>
    </source>
</reference>
<feature type="transmembrane region" description="Helical" evidence="1">
    <location>
        <begin position="185"/>
        <end position="205"/>
    </location>
</feature>
<feature type="transmembrane region" description="Helical" evidence="1">
    <location>
        <begin position="112"/>
        <end position="131"/>
    </location>
</feature>
<evidence type="ECO:0000313" key="4">
    <source>
        <dbReference type="Proteomes" id="UP000029393"/>
    </source>
</evidence>
<dbReference type="eggNOG" id="ENOG503083Y">
    <property type="taxonomic scope" value="Bacteria"/>
</dbReference>
<dbReference type="Pfam" id="PF18920">
    <property type="entry name" value="DUF5671"/>
    <property type="match status" value="1"/>
</dbReference>
<proteinExistence type="predicted"/>
<evidence type="ECO:0000313" key="3">
    <source>
        <dbReference type="EMBL" id="KFN48410.1"/>
    </source>
</evidence>
<evidence type="ECO:0000259" key="2">
    <source>
        <dbReference type="Pfam" id="PF18920"/>
    </source>
</evidence>
<comment type="caution">
    <text evidence="3">The sequence shown here is derived from an EMBL/GenBank/DDBJ whole genome shotgun (WGS) entry which is preliminary data.</text>
</comment>
<dbReference type="EMBL" id="AVCK01000001">
    <property type="protein sequence ID" value="KFN48410.1"/>
    <property type="molecule type" value="Genomic_DNA"/>
</dbReference>
<keyword evidence="4" id="KW-1185">Reference proteome</keyword>
<gene>
    <name evidence="3" type="ORF">N787_00330</name>
</gene>
<feature type="transmembrane region" description="Helical" evidence="1">
    <location>
        <begin position="152"/>
        <end position="173"/>
    </location>
</feature>
<dbReference type="STRING" id="1384056.N787_00330"/>
<dbReference type="AlphaFoldDB" id="A0A091BVR0"/>
<feature type="domain" description="DUF5671" evidence="2">
    <location>
        <begin position="66"/>
        <end position="202"/>
    </location>
</feature>
<accession>A0A091BVR0</accession>
<dbReference type="RefSeq" id="WP_034209936.1">
    <property type="nucleotide sequence ID" value="NZ_AVCK01000001.1"/>
</dbReference>
<organism evidence="3 4">
    <name type="scientific">Arenimonas metalli CF5-1</name>
    <dbReference type="NCBI Taxonomy" id="1384056"/>
    <lineage>
        <taxon>Bacteria</taxon>
        <taxon>Pseudomonadati</taxon>
        <taxon>Pseudomonadota</taxon>
        <taxon>Gammaproteobacteria</taxon>
        <taxon>Lysobacterales</taxon>
        <taxon>Lysobacteraceae</taxon>
        <taxon>Arenimonas</taxon>
    </lineage>
</organism>
<dbReference type="InterPro" id="IPR043728">
    <property type="entry name" value="DUF5671"/>
</dbReference>
<sequence>MANASQDLDVFVRDALVRGLPRGEIEQALVTAGWPQEQARAALSVYADQAFPVPVPRPRAYLSAREAFLYLTLFVTLYLFAYHLGSLLFDLLNLRLPDPADNEYRAAQLPDSIRFSTAALIISFPVFLFLANLVAREQRSHPAKRLSVVRRWLTYLTLFVAACVLLGDMIALVDGLLSGEASLRFLLKVAVVLAIAGSVLGYYLWDLRRDEADA</sequence>
<name>A0A091BVR0_9GAMM</name>
<keyword evidence="1" id="KW-0472">Membrane</keyword>
<dbReference type="Proteomes" id="UP000029393">
    <property type="component" value="Unassembled WGS sequence"/>
</dbReference>
<dbReference type="OrthoDB" id="529444at2"/>
<protein>
    <recommendedName>
        <fullName evidence="2">DUF5671 domain-containing protein</fullName>
    </recommendedName>
</protein>
<evidence type="ECO:0000256" key="1">
    <source>
        <dbReference type="SAM" id="Phobius"/>
    </source>
</evidence>
<feature type="transmembrane region" description="Helical" evidence="1">
    <location>
        <begin position="67"/>
        <end position="92"/>
    </location>
</feature>
<keyword evidence="1" id="KW-1133">Transmembrane helix</keyword>
<dbReference type="PATRIC" id="fig|1384056.3.peg.62"/>
<keyword evidence="1" id="KW-0812">Transmembrane</keyword>